<organism evidence="10 11">
    <name type="scientific">Rosenbergiella gaditana</name>
    <dbReference type="NCBI Taxonomy" id="2726987"/>
    <lineage>
        <taxon>Bacteria</taxon>
        <taxon>Pseudomonadati</taxon>
        <taxon>Pseudomonadota</taxon>
        <taxon>Gammaproteobacteria</taxon>
        <taxon>Enterobacterales</taxon>
        <taxon>Erwiniaceae</taxon>
        <taxon>Rosenbergiella</taxon>
    </lineage>
</organism>
<dbReference type="RefSeq" id="WP_214238205.1">
    <property type="nucleotide sequence ID" value="NZ_JABBFR010000029.1"/>
</dbReference>
<dbReference type="EC" id="4.1.1.5" evidence="4 9"/>
<keyword evidence="11" id="KW-1185">Reference proteome</keyword>
<evidence type="ECO:0000313" key="11">
    <source>
        <dbReference type="Proteomes" id="UP000790096"/>
    </source>
</evidence>
<keyword evidence="7 9" id="KW-0005">Acetoin biosynthesis</keyword>
<evidence type="ECO:0000313" key="10">
    <source>
        <dbReference type="EMBL" id="MBT0725572.1"/>
    </source>
</evidence>
<comment type="similarity">
    <text evidence="3 9">Belongs to the alpha-acetolactate decarboxylase family.</text>
</comment>
<dbReference type="PIRSF" id="PIRSF001332">
    <property type="entry name" value="Acetolac_decarb"/>
    <property type="match status" value="1"/>
</dbReference>
<dbReference type="Proteomes" id="UP000790096">
    <property type="component" value="Unassembled WGS sequence"/>
</dbReference>
<accession>A0ABS5SZN4</accession>
<dbReference type="GO" id="GO:0047605">
    <property type="term" value="F:acetolactate decarboxylase activity"/>
    <property type="evidence" value="ECO:0007669"/>
    <property type="project" value="UniProtKB-EC"/>
</dbReference>
<evidence type="ECO:0000256" key="7">
    <source>
        <dbReference type="ARBA" id="ARBA00023061"/>
    </source>
</evidence>
<evidence type="ECO:0000256" key="2">
    <source>
        <dbReference type="ARBA" id="ARBA00005170"/>
    </source>
</evidence>
<dbReference type="PANTHER" id="PTHR35524:SF1">
    <property type="entry name" value="ALPHA-ACETOLACTATE DECARBOXYLASE"/>
    <property type="match status" value="1"/>
</dbReference>
<protein>
    <recommendedName>
        <fullName evidence="5 9">Alpha-acetolactate decarboxylase</fullName>
        <ecNumber evidence="4 9">4.1.1.5</ecNumber>
    </recommendedName>
</protein>
<sequence length="242" mass="27123">MKNNISLKSGITQFSTVNSLLVGLYDGLFPVSHICSHGNFGIGCPDTMEGEMLINNGECYVAPADRQPRLMGQDEKVAFAQMAWFEPSIYFPVTHIKDKERLTEILLEQAQTSNLFIGFRLTGTFSAVKIRQPPSGLTPPYPPLVEVLKEQTEVTHSDMRGTILGFWTPPQYQGTSVAGIHIHFLDEEKLCGGHVMDIEIEQGQLEIQLYHRFDLHLPTDSVFLDADLNYENADEHIRTAEG</sequence>
<evidence type="ECO:0000256" key="3">
    <source>
        <dbReference type="ARBA" id="ARBA00007106"/>
    </source>
</evidence>
<dbReference type="CDD" id="cd17299">
    <property type="entry name" value="acetolactate_decarboxylase"/>
    <property type="match status" value="1"/>
</dbReference>
<evidence type="ECO:0000256" key="9">
    <source>
        <dbReference type="PIRNR" id="PIRNR001332"/>
    </source>
</evidence>
<comment type="pathway">
    <text evidence="2 9">Polyol metabolism; (R,R)-butane-2,3-diol biosynthesis; (R,R)-butane-2,3-diol from pyruvate: step 2/3.</text>
</comment>
<dbReference type="PANTHER" id="PTHR35524">
    <property type="entry name" value="ALPHA-ACETOLACTATE DECARBOXYLASE"/>
    <property type="match status" value="1"/>
</dbReference>
<name>A0ABS5SZN4_9GAMM</name>
<gene>
    <name evidence="10" type="primary">budA</name>
    <name evidence="10" type="ORF">HH682_14350</name>
</gene>
<proteinExistence type="inferred from homology"/>
<evidence type="ECO:0000256" key="5">
    <source>
        <dbReference type="ARBA" id="ARBA00020164"/>
    </source>
</evidence>
<comment type="caution">
    <text evidence="10">The sequence shown here is derived from an EMBL/GenBank/DDBJ whole genome shotgun (WGS) entry which is preliminary data.</text>
</comment>
<evidence type="ECO:0000256" key="4">
    <source>
        <dbReference type="ARBA" id="ARBA00013204"/>
    </source>
</evidence>
<keyword evidence="8 9" id="KW-0456">Lyase</keyword>
<reference evidence="10 11" key="1">
    <citation type="submission" date="2020-04" db="EMBL/GenBank/DDBJ databases">
        <title>Genome sequencing of Rosenbergiella species.</title>
        <authorList>
            <person name="Alvarez-Perez S."/>
            <person name="Lievens B."/>
        </authorList>
    </citation>
    <scope>NUCLEOTIDE SEQUENCE [LARGE SCALE GENOMIC DNA]</scope>
    <source>
        <strain evidence="10 11">S61</strain>
    </source>
</reference>
<dbReference type="NCBIfam" id="TIGR01252">
    <property type="entry name" value="acetolac_decarb"/>
    <property type="match status" value="1"/>
</dbReference>
<evidence type="ECO:0000256" key="6">
    <source>
        <dbReference type="ARBA" id="ARBA00022793"/>
    </source>
</evidence>
<keyword evidence="6 9" id="KW-0210">Decarboxylase</keyword>
<dbReference type="EMBL" id="JABBFR010000029">
    <property type="protein sequence ID" value="MBT0725572.1"/>
    <property type="molecule type" value="Genomic_DNA"/>
</dbReference>
<dbReference type="Gene3D" id="3.30.1330.80">
    <property type="entry name" value="Hypothetical protein, similar to alpha- acetolactate decarboxylase, domain 2"/>
    <property type="match status" value="2"/>
</dbReference>
<dbReference type="InterPro" id="IPR005128">
    <property type="entry name" value="Acetolactate_a_deCO2ase"/>
</dbReference>
<dbReference type="Pfam" id="PF03306">
    <property type="entry name" value="AAL_decarboxy"/>
    <property type="match status" value="1"/>
</dbReference>
<comment type="catalytic activity">
    <reaction evidence="1 9">
        <text>(2S)-2-acetolactate + H(+) = (R)-acetoin + CO2</text>
        <dbReference type="Rhea" id="RHEA:21580"/>
        <dbReference type="ChEBI" id="CHEBI:15378"/>
        <dbReference type="ChEBI" id="CHEBI:15686"/>
        <dbReference type="ChEBI" id="CHEBI:16526"/>
        <dbReference type="ChEBI" id="CHEBI:58476"/>
        <dbReference type="EC" id="4.1.1.5"/>
    </reaction>
</comment>
<evidence type="ECO:0000256" key="8">
    <source>
        <dbReference type="ARBA" id="ARBA00023239"/>
    </source>
</evidence>
<evidence type="ECO:0000256" key="1">
    <source>
        <dbReference type="ARBA" id="ARBA00001784"/>
    </source>
</evidence>
<dbReference type="SUPFAM" id="SSF117856">
    <property type="entry name" value="AF0104/ALDC/Ptd012-like"/>
    <property type="match status" value="1"/>
</dbReference>